<evidence type="ECO:0000313" key="7">
    <source>
        <dbReference type="EMBL" id="TWT97475.1"/>
    </source>
</evidence>
<dbReference type="PRINTS" id="PR00046">
    <property type="entry name" value="SIGMA70FCT"/>
</dbReference>
<dbReference type="Gene3D" id="1.20.120.1810">
    <property type="match status" value="1"/>
</dbReference>
<reference evidence="7 8" key="1">
    <citation type="submission" date="2019-02" db="EMBL/GenBank/DDBJ databases">
        <title>Deep-cultivation of Planctomycetes and their phenomic and genomic characterization uncovers novel biology.</title>
        <authorList>
            <person name="Wiegand S."/>
            <person name="Jogler M."/>
            <person name="Boedeker C."/>
            <person name="Pinto D."/>
            <person name="Vollmers J."/>
            <person name="Rivas-Marin E."/>
            <person name="Kohn T."/>
            <person name="Peeters S.H."/>
            <person name="Heuer A."/>
            <person name="Rast P."/>
            <person name="Oberbeckmann S."/>
            <person name="Bunk B."/>
            <person name="Jeske O."/>
            <person name="Meyerdierks A."/>
            <person name="Storesund J.E."/>
            <person name="Kallscheuer N."/>
            <person name="Luecker S."/>
            <person name="Lage O.M."/>
            <person name="Pohl T."/>
            <person name="Merkel B.J."/>
            <person name="Hornburger P."/>
            <person name="Mueller R.-W."/>
            <person name="Bruemmer F."/>
            <person name="Labrenz M."/>
            <person name="Spormann A.M."/>
            <person name="Op Den Camp H."/>
            <person name="Overmann J."/>
            <person name="Amann R."/>
            <person name="Jetten M.S.M."/>
            <person name="Mascher T."/>
            <person name="Medema M.H."/>
            <person name="Devos D.P."/>
            <person name="Kaster A.-K."/>
            <person name="Ovreas L."/>
            <person name="Rohde M."/>
            <person name="Galperin M.Y."/>
            <person name="Jogler C."/>
        </authorList>
    </citation>
    <scope>NUCLEOTIDE SEQUENCE [LARGE SCALE GENOMIC DNA]</scope>
    <source>
        <strain evidence="7 8">Pla100</strain>
    </source>
</reference>
<dbReference type="InterPro" id="IPR007627">
    <property type="entry name" value="RNA_pol_sigma70_r2"/>
</dbReference>
<dbReference type="InterPro" id="IPR050239">
    <property type="entry name" value="Sigma-70_RNA_pol_init_factors"/>
</dbReference>
<dbReference type="PANTHER" id="PTHR30603">
    <property type="entry name" value="RNA POLYMERASE SIGMA FACTOR RPO"/>
    <property type="match status" value="1"/>
</dbReference>
<comment type="caution">
    <text evidence="7">The sequence shown here is derived from an EMBL/GenBank/DDBJ whole genome shotgun (WGS) entry which is preliminary data.</text>
</comment>
<dbReference type="Proteomes" id="UP000316213">
    <property type="component" value="Unassembled WGS sequence"/>
</dbReference>
<proteinExistence type="predicted"/>
<dbReference type="EMBL" id="SJPM01000004">
    <property type="protein sequence ID" value="TWT97475.1"/>
    <property type="molecule type" value="Genomic_DNA"/>
</dbReference>
<keyword evidence="8" id="KW-1185">Reference proteome</keyword>
<evidence type="ECO:0000256" key="1">
    <source>
        <dbReference type="ARBA" id="ARBA00023015"/>
    </source>
</evidence>
<keyword evidence="4" id="KW-0804">Transcription</keyword>
<feature type="domain" description="RNA polymerase sigma-70 region 2" evidence="5">
    <location>
        <begin position="34"/>
        <end position="104"/>
    </location>
</feature>
<dbReference type="GO" id="GO:0006352">
    <property type="term" value="P:DNA-templated transcription initiation"/>
    <property type="evidence" value="ECO:0007669"/>
    <property type="project" value="InterPro"/>
</dbReference>
<name>A0A5C6AE63_9BACT</name>
<dbReference type="GO" id="GO:0016987">
    <property type="term" value="F:sigma factor activity"/>
    <property type="evidence" value="ECO:0007669"/>
    <property type="project" value="UniProtKB-KW"/>
</dbReference>
<protein>
    <submittedName>
        <fullName evidence="7">RNA polymerase sigma-35 factor</fullName>
    </submittedName>
</protein>
<dbReference type="InterPro" id="IPR013324">
    <property type="entry name" value="RNA_pol_sigma_r3/r4-like"/>
</dbReference>
<evidence type="ECO:0000313" key="8">
    <source>
        <dbReference type="Proteomes" id="UP000316213"/>
    </source>
</evidence>
<dbReference type="InterPro" id="IPR007630">
    <property type="entry name" value="RNA_pol_sigma70_r4"/>
</dbReference>
<evidence type="ECO:0000256" key="2">
    <source>
        <dbReference type="ARBA" id="ARBA00023082"/>
    </source>
</evidence>
<dbReference type="Pfam" id="PF04542">
    <property type="entry name" value="Sigma70_r2"/>
    <property type="match status" value="1"/>
</dbReference>
<dbReference type="AlphaFoldDB" id="A0A5C6AE63"/>
<sequence length="212" mass="24867">MVLLTAQEERAAFLRLAELRENDSRDAEQVRHRIIESNLRLVFSIAKRYAQPKTDEFDEFVSVGNAALVRAVDMFEPHRGWRFSTYAYKAIQRAIFGVYRQDRRRRQRIVSGEFEFAETLLGDDGDEVRRLHQAKLIRRNANRLMKKLDDRDRAIVMSRFGINRSESGLAFRKIADEIGISTTRTVQLFHRSMKLMRQAAEELRIDHQIEVA</sequence>
<dbReference type="RefSeq" id="WP_146578049.1">
    <property type="nucleotide sequence ID" value="NZ_SJPM01000004.1"/>
</dbReference>
<keyword evidence="1" id="KW-0805">Transcription regulation</keyword>
<organism evidence="7 8">
    <name type="scientific">Neorhodopirellula pilleata</name>
    <dbReference type="NCBI Taxonomy" id="2714738"/>
    <lineage>
        <taxon>Bacteria</taxon>
        <taxon>Pseudomonadati</taxon>
        <taxon>Planctomycetota</taxon>
        <taxon>Planctomycetia</taxon>
        <taxon>Pirellulales</taxon>
        <taxon>Pirellulaceae</taxon>
        <taxon>Neorhodopirellula</taxon>
    </lineage>
</organism>
<dbReference type="PANTHER" id="PTHR30603:SF60">
    <property type="entry name" value="RNA POLYMERASE SIGMA FACTOR RPOD"/>
    <property type="match status" value="1"/>
</dbReference>
<dbReference type="InterPro" id="IPR000943">
    <property type="entry name" value="RNA_pol_sigma70"/>
</dbReference>
<dbReference type="Pfam" id="PF04545">
    <property type="entry name" value="Sigma70_r4"/>
    <property type="match status" value="1"/>
</dbReference>
<gene>
    <name evidence="7" type="primary">sigE_8</name>
    <name evidence="7" type="ORF">Pla100_26290</name>
</gene>
<dbReference type="SUPFAM" id="SSF88659">
    <property type="entry name" value="Sigma3 and sigma4 domains of RNA polymerase sigma factors"/>
    <property type="match status" value="1"/>
</dbReference>
<dbReference type="GO" id="GO:0003677">
    <property type="term" value="F:DNA binding"/>
    <property type="evidence" value="ECO:0007669"/>
    <property type="project" value="UniProtKB-KW"/>
</dbReference>
<dbReference type="InterPro" id="IPR036388">
    <property type="entry name" value="WH-like_DNA-bd_sf"/>
</dbReference>
<dbReference type="Gene3D" id="1.10.10.10">
    <property type="entry name" value="Winged helix-like DNA-binding domain superfamily/Winged helix DNA-binding domain"/>
    <property type="match status" value="1"/>
</dbReference>
<keyword evidence="2" id="KW-0731">Sigma factor</keyword>
<dbReference type="OrthoDB" id="9780321at2"/>
<dbReference type="SUPFAM" id="SSF88946">
    <property type="entry name" value="Sigma2 domain of RNA polymerase sigma factors"/>
    <property type="match status" value="1"/>
</dbReference>
<evidence type="ECO:0000256" key="4">
    <source>
        <dbReference type="ARBA" id="ARBA00023163"/>
    </source>
</evidence>
<dbReference type="NCBIfam" id="TIGR02937">
    <property type="entry name" value="sigma70-ECF"/>
    <property type="match status" value="1"/>
</dbReference>
<dbReference type="InterPro" id="IPR013325">
    <property type="entry name" value="RNA_pol_sigma_r2"/>
</dbReference>
<evidence type="ECO:0000259" key="6">
    <source>
        <dbReference type="Pfam" id="PF04545"/>
    </source>
</evidence>
<evidence type="ECO:0000259" key="5">
    <source>
        <dbReference type="Pfam" id="PF04542"/>
    </source>
</evidence>
<keyword evidence="3" id="KW-0238">DNA-binding</keyword>
<accession>A0A5C6AE63</accession>
<feature type="domain" description="RNA polymerase sigma-70 region 4" evidence="6">
    <location>
        <begin position="144"/>
        <end position="197"/>
    </location>
</feature>
<dbReference type="InterPro" id="IPR014284">
    <property type="entry name" value="RNA_pol_sigma-70_dom"/>
</dbReference>
<evidence type="ECO:0000256" key="3">
    <source>
        <dbReference type="ARBA" id="ARBA00023125"/>
    </source>
</evidence>